<keyword evidence="2" id="KW-1185">Reference proteome</keyword>
<evidence type="ECO:0000313" key="2">
    <source>
        <dbReference type="Proteomes" id="UP001341840"/>
    </source>
</evidence>
<reference evidence="1 2" key="1">
    <citation type="journal article" date="2023" name="Plants (Basel)">
        <title>Bridging the Gap: Combining Genomics and Transcriptomics Approaches to Understand Stylosanthes scabra, an Orphan Legume from the Brazilian Caatinga.</title>
        <authorList>
            <person name="Ferreira-Neto J.R.C."/>
            <person name="da Silva M.D."/>
            <person name="Binneck E."/>
            <person name="de Melo N.F."/>
            <person name="da Silva R.H."/>
            <person name="de Melo A.L.T.M."/>
            <person name="Pandolfi V."/>
            <person name="Bustamante F.O."/>
            <person name="Brasileiro-Vidal A.C."/>
            <person name="Benko-Iseppon A.M."/>
        </authorList>
    </citation>
    <scope>NUCLEOTIDE SEQUENCE [LARGE SCALE GENOMIC DNA]</scope>
    <source>
        <tissue evidence="1">Leaves</tissue>
    </source>
</reference>
<comment type="caution">
    <text evidence="1">The sequence shown here is derived from an EMBL/GenBank/DDBJ whole genome shotgun (WGS) entry which is preliminary data.</text>
</comment>
<gene>
    <name evidence="1" type="ORF">PIB30_081967</name>
</gene>
<proteinExistence type="predicted"/>
<evidence type="ECO:0000313" key="1">
    <source>
        <dbReference type="EMBL" id="MED6139245.1"/>
    </source>
</evidence>
<organism evidence="1 2">
    <name type="scientific">Stylosanthes scabra</name>
    <dbReference type="NCBI Taxonomy" id="79078"/>
    <lineage>
        <taxon>Eukaryota</taxon>
        <taxon>Viridiplantae</taxon>
        <taxon>Streptophyta</taxon>
        <taxon>Embryophyta</taxon>
        <taxon>Tracheophyta</taxon>
        <taxon>Spermatophyta</taxon>
        <taxon>Magnoliopsida</taxon>
        <taxon>eudicotyledons</taxon>
        <taxon>Gunneridae</taxon>
        <taxon>Pentapetalae</taxon>
        <taxon>rosids</taxon>
        <taxon>fabids</taxon>
        <taxon>Fabales</taxon>
        <taxon>Fabaceae</taxon>
        <taxon>Papilionoideae</taxon>
        <taxon>50 kb inversion clade</taxon>
        <taxon>dalbergioids sensu lato</taxon>
        <taxon>Dalbergieae</taxon>
        <taxon>Pterocarpus clade</taxon>
        <taxon>Stylosanthes</taxon>
    </lineage>
</organism>
<dbReference type="Proteomes" id="UP001341840">
    <property type="component" value="Unassembled WGS sequence"/>
</dbReference>
<dbReference type="EMBL" id="JASCZI010061659">
    <property type="protein sequence ID" value="MED6139245.1"/>
    <property type="molecule type" value="Genomic_DNA"/>
</dbReference>
<accession>A0ABU6SSC8</accession>
<protein>
    <submittedName>
        <fullName evidence="1">Uncharacterized protein</fullName>
    </submittedName>
</protein>
<name>A0ABU6SSC8_9FABA</name>
<sequence>MSEFSIQLSDKSSEATVLQRNLKELAKKLPSSRATMVTCWLLQSYWATKEIQKPWRRGYMEPRNQSYLATSMFPERLNFQRYWITWFLGSGDPGFDRILHNFS</sequence>